<dbReference type="SUPFAM" id="SSF89796">
    <property type="entry name" value="CoA-transferase family III (CaiB/BaiF)"/>
    <property type="match status" value="1"/>
</dbReference>
<dbReference type="PANTHER" id="PTHR48228">
    <property type="entry name" value="SUCCINYL-COA--D-CITRAMALATE COA-TRANSFERASE"/>
    <property type="match status" value="1"/>
</dbReference>
<dbReference type="Gene3D" id="3.30.1540.10">
    <property type="entry name" value="formyl-coa transferase, domain 3"/>
    <property type="match status" value="1"/>
</dbReference>
<dbReference type="InterPro" id="IPR050509">
    <property type="entry name" value="CoA-transferase_III"/>
</dbReference>
<dbReference type="AlphaFoldDB" id="A0A2T0TV24"/>
<keyword evidence="1" id="KW-0808">Transferase</keyword>
<dbReference type="EMBL" id="PVTI01000043">
    <property type="protein sequence ID" value="PRY49546.1"/>
    <property type="molecule type" value="Genomic_DNA"/>
</dbReference>
<dbReference type="RefSeq" id="WP_106299002.1">
    <property type="nucleotide sequence ID" value="NZ_PVTI01000043.1"/>
</dbReference>
<name>A0A2T0TV24_9MICO</name>
<organism evidence="1 2">
    <name type="scientific">Knoellia remsis</name>
    <dbReference type="NCBI Taxonomy" id="407159"/>
    <lineage>
        <taxon>Bacteria</taxon>
        <taxon>Bacillati</taxon>
        <taxon>Actinomycetota</taxon>
        <taxon>Actinomycetes</taxon>
        <taxon>Micrococcales</taxon>
        <taxon>Intrasporangiaceae</taxon>
        <taxon>Knoellia</taxon>
    </lineage>
</organism>
<dbReference type="Gene3D" id="3.40.50.10540">
    <property type="entry name" value="Crotonobetainyl-coa:carnitine coa-transferase, domain 1"/>
    <property type="match status" value="1"/>
</dbReference>
<dbReference type="Pfam" id="PF02515">
    <property type="entry name" value="CoA_transf_3"/>
    <property type="match status" value="1"/>
</dbReference>
<accession>A0A2T0TV24</accession>
<dbReference type="InterPro" id="IPR023606">
    <property type="entry name" value="CoA-Trfase_III_dom_1_sf"/>
</dbReference>
<dbReference type="GO" id="GO:0016740">
    <property type="term" value="F:transferase activity"/>
    <property type="evidence" value="ECO:0007669"/>
    <property type="project" value="UniProtKB-KW"/>
</dbReference>
<protein>
    <submittedName>
        <fullName evidence="1">Crotonobetainyl-CoA:carnitine CoA-transferase CaiB-like acyl-CoA transferase</fullName>
    </submittedName>
</protein>
<dbReference type="Proteomes" id="UP000237822">
    <property type="component" value="Unassembled WGS sequence"/>
</dbReference>
<evidence type="ECO:0000313" key="2">
    <source>
        <dbReference type="Proteomes" id="UP000237822"/>
    </source>
</evidence>
<sequence>MAKELQVSRTTDATALAGVRVVSLAVNLPGPLAAARLVSMGASVTKVEPPSGDPLQAVAPGWYDELVAGQEVVTLDLKDPAGRAALEGRLAVADVLLTAMRPSALARLGLVGSAERHGLVLVEVVGYDGERSDEAGHDLTYQAAQGTLLPPAMPLVPLVDVLGAERAVSATLVGLRRRASVKTNGRERVVLDDVAFHASAAVRHGLTAPGDVLGGGLPTYGIYATADGHVAVGAIEPHFARRLADAVGRTREELAARFGTESSAHWESLGRSLDIPVVAVHDPRAAFVDRTPVQSHDLA</sequence>
<dbReference type="PANTHER" id="PTHR48228:SF5">
    <property type="entry name" value="ALPHA-METHYLACYL-COA RACEMASE"/>
    <property type="match status" value="1"/>
</dbReference>
<dbReference type="InterPro" id="IPR003673">
    <property type="entry name" value="CoA-Trfase_fam_III"/>
</dbReference>
<dbReference type="OrthoDB" id="9797653at2"/>
<evidence type="ECO:0000313" key="1">
    <source>
        <dbReference type="EMBL" id="PRY49546.1"/>
    </source>
</evidence>
<dbReference type="InterPro" id="IPR044855">
    <property type="entry name" value="CoA-Trfase_III_dom3_sf"/>
</dbReference>
<reference evidence="1 2" key="1">
    <citation type="submission" date="2018-03" db="EMBL/GenBank/DDBJ databases">
        <title>Genomic Encyclopedia of Archaeal and Bacterial Type Strains, Phase II (KMG-II): from individual species to whole genera.</title>
        <authorList>
            <person name="Goeker M."/>
        </authorList>
    </citation>
    <scope>NUCLEOTIDE SEQUENCE [LARGE SCALE GENOMIC DNA]</scope>
    <source>
        <strain evidence="1 2">ATCC BAA-1496</strain>
    </source>
</reference>
<comment type="caution">
    <text evidence="1">The sequence shown here is derived from an EMBL/GenBank/DDBJ whole genome shotgun (WGS) entry which is preliminary data.</text>
</comment>
<keyword evidence="2" id="KW-1185">Reference proteome</keyword>
<gene>
    <name evidence="1" type="ORF">BCF74_1432</name>
</gene>
<proteinExistence type="predicted"/>